<evidence type="ECO:0000256" key="3">
    <source>
        <dbReference type="ARBA" id="ARBA00023015"/>
    </source>
</evidence>
<dbReference type="SUPFAM" id="SSF88659">
    <property type="entry name" value="Sigma3 and sigma4 domains of RNA polymerase sigma factors"/>
    <property type="match status" value="1"/>
</dbReference>
<dbReference type="RefSeq" id="WP_215533462.1">
    <property type="nucleotide sequence ID" value="NZ_AP023321.1"/>
</dbReference>
<dbReference type="InterPro" id="IPR007627">
    <property type="entry name" value="RNA_pol_sigma70_r2"/>
</dbReference>
<dbReference type="KEGG" id="sman:C12CBH8_04850"/>
<dbReference type="InterPro" id="IPR036388">
    <property type="entry name" value="WH-like_DNA-bd_sf"/>
</dbReference>
<dbReference type="PANTHER" id="PTHR30376:SF3">
    <property type="entry name" value="RNA POLYMERASE SIGMA FACTOR RPOH"/>
    <property type="match status" value="1"/>
</dbReference>
<evidence type="ECO:0000256" key="6">
    <source>
        <dbReference type="ARBA" id="ARBA00023163"/>
    </source>
</evidence>
<dbReference type="InterPro" id="IPR007630">
    <property type="entry name" value="RNA_pol_sigma70_r4"/>
</dbReference>
<sequence>MVTALILAALSNIIYFALHISHSGSFPRPLSSAEEKECLDAYHENGDLEARNKLIEHNLRLVAHIIKKYYSNIRDQDDLISIGTIGLIKAINTFNSGRNCRLATYAAKCIENEILMYFRSQKKTAQDVSLNEPIDTDKDGNTLSLMDVIATEDNILDNLDIRLKSQRLRKYMMESLTPRERMILELRYGLDDKDSLTQREVAQKLGISRSYVSRIEKKAMSQLKKLFDMEGSPLVMRQKKRV</sequence>
<keyword evidence="2" id="KW-0749">Sporulation</keyword>
<evidence type="ECO:0000256" key="1">
    <source>
        <dbReference type="ARBA" id="ARBA00007788"/>
    </source>
</evidence>
<dbReference type="Gene3D" id="1.10.10.10">
    <property type="entry name" value="Winged helix-like DNA-binding domain superfamily/Winged helix DNA-binding domain"/>
    <property type="match status" value="1"/>
</dbReference>
<dbReference type="PROSITE" id="PS00716">
    <property type="entry name" value="SIGMA70_2"/>
    <property type="match status" value="1"/>
</dbReference>
<evidence type="ECO:0000256" key="4">
    <source>
        <dbReference type="ARBA" id="ARBA00023082"/>
    </source>
</evidence>
<keyword evidence="10" id="KW-1185">Reference proteome</keyword>
<dbReference type="GO" id="GO:0030435">
    <property type="term" value="P:sporulation resulting in formation of a cellular spore"/>
    <property type="evidence" value="ECO:0007669"/>
    <property type="project" value="UniProtKB-KW"/>
</dbReference>
<dbReference type="GO" id="GO:0003677">
    <property type="term" value="F:DNA binding"/>
    <property type="evidence" value="ECO:0007669"/>
    <property type="project" value="UniProtKB-KW"/>
</dbReference>
<dbReference type="Gene3D" id="1.20.120.1810">
    <property type="match status" value="1"/>
</dbReference>
<keyword evidence="3 7" id="KW-0805">Transcription regulation</keyword>
<keyword evidence="4 7" id="KW-0731">Sigma factor</keyword>
<evidence type="ECO:0000256" key="7">
    <source>
        <dbReference type="RuleBase" id="RU362124"/>
    </source>
</evidence>
<dbReference type="GO" id="GO:0006352">
    <property type="term" value="P:DNA-templated transcription initiation"/>
    <property type="evidence" value="ECO:0007669"/>
    <property type="project" value="InterPro"/>
</dbReference>
<dbReference type="InterPro" id="IPR013325">
    <property type="entry name" value="RNA_pol_sigma_r2"/>
</dbReference>
<name>A0A7I8CZJ4_9FIRM</name>
<accession>A0A7I8CZJ4</accession>
<dbReference type="CDD" id="cd06171">
    <property type="entry name" value="Sigma70_r4"/>
    <property type="match status" value="1"/>
</dbReference>
<keyword evidence="6 7" id="KW-0804">Transcription</keyword>
<keyword evidence="5 7" id="KW-0238">DNA-binding</keyword>
<dbReference type="PANTHER" id="PTHR30376">
    <property type="entry name" value="SIGMA FACTOR RPOH HEAT SHOCK RELATED"/>
    <property type="match status" value="1"/>
</dbReference>
<dbReference type="InterPro" id="IPR050813">
    <property type="entry name" value="Sigma-70_Factor"/>
</dbReference>
<dbReference type="InterPro" id="IPR014284">
    <property type="entry name" value="RNA_pol_sigma-70_dom"/>
</dbReference>
<dbReference type="NCBIfam" id="NF004471">
    <property type="entry name" value="PRK05803.1"/>
    <property type="match status" value="1"/>
</dbReference>
<evidence type="ECO:0000256" key="5">
    <source>
        <dbReference type="ARBA" id="ARBA00023125"/>
    </source>
</evidence>
<dbReference type="PROSITE" id="PS50943">
    <property type="entry name" value="HTH_CROC1"/>
    <property type="match status" value="1"/>
</dbReference>
<dbReference type="NCBIfam" id="TIGR02937">
    <property type="entry name" value="sigma70-ECF"/>
    <property type="match status" value="1"/>
</dbReference>
<dbReference type="InterPro" id="IPR000943">
    <property type="entry name" value="RNA_pol_sigma70"/>
</dbReference>
<dbReference type="PROSITE" id="PS00715">
    <property type="entry name" value="SIGMA70_1"/>
    <property type="match status" value="1"/>
</dbReference>
<protein>
    <recommendedName>
        <fullName evidence="7">RNA polymerase sigma factor</fullName>
    </recommendedName>
</protein>
<organism evidence="9 10">
    <name type="scientific">Solibaculum mannosilyticum</name>
    <dbReference type="NCBI Taxonomy" id="2780922"/>
    <lineage>
        <taxon>Bacteria</taxon>
        <taxon>Bacillati</taxon>
        <taxon>Bacillota</taxon>
        <taxon>Clostridia</taxon>
        <taxon>Eubacteriales</taxon>
        <taxon>Oscillospiraceae</taxon>
        <taxon>Solibaculum</taxon>
    </lineage>
</organism>
<dbReference type="AlphaFoldDB" id="A0A7I8CZJ4"/>
<gene>
    <name evidence="9" type="ORF">C12CBH8_04850</name>
</gene>
<reference evidence="10" key="1">
    <citation type="submission" date="2020-07" db="EMBL/GenBank/DDBJ databases">
        <title>Complete genome sequencing of Clostridia bacterium strain 12CBH8.</title>
        <authorList>
            <person name="Sakamoto M."/>
            <person name="Murakami T."/>
            <person name="Mori H."/>
        </authorList>
    </citation>
    <scope>NUCLEOTIDE SEQUENCE [LARGE SCALE GENOMIC DNA]</scope>
    <source>
        <strain evidence="10">12CBH8</strain>
    </source>
</reference>
<evidence type="ECO:0000313" key="9">
    <source>
        <dbReference type="EMBL" id="BCI59846.1"/>
    </source>
</evidence>
<proteinExistence type="inferred from homology"/>
<dbReference type="PIRSF" id="PIRSF000770">
    <property type="entry name" value="RNA_pol_sigma-SigE/K"/>
    <property type="match status" value="1"/>
</dbReference>
<evidence type="ECO:0000259" key="8">
    <source>
        <dbReference type="PROSITE" id="PS50943"/>
    </source>
</evidence>
<dbReference type="EMBL" id="AP023321">
    <property type="protein sequence ID" value="BCI59846.1"/>
    <property type="molecule type" value="Genomic_DNA"/>
</dbReference>
<evidence type="ECO:0000313" key="10">
    <source>
        <dbReference type="Proteomes" id="UP000593890"/>
    </source>
</evidence>
<dbReference type="InterPro" id="IPR013324">
    <property type="entry name" value="RNA_pol_sigma_r3/r4-like"/>
</dbReference>
<comment type="similarity">
    <text evidence="1 7">Belongs to the sigma-70 factor family.</text>
</comment>
<comment type="function">
    <text evidence="7">Sigma factors are initiation factors that promote the attachment of RNA polymerase to specific initiation sites and are then released.</text>
</comment>
<dbReference type="InterPro" id="IPR001387">
    <property type="entry name" value="Cro/C1-type_HTH"/>
</dbReference>
<dbReference type="PRINTS" id="PR00046">
    <property type="entry name" value="SIGMA70FCT"/>
</dbReference>
<dbReference type="Pfam" id="PF04545">
    <property type="entry name" value="Sigma70_r4"/>
    <property type="match status" value="1"/>
</dbReference>
<dbReference type="Pfam" id="PF04542">
    <property type="entry name" value="Sigma70_r2"/>
    <property type="match status" value="1"/>
</dbReference>
<evidence type="ECO:0000256" key="2">
    <source>
        <dbReference type="ARBA" id="ARBA00022969"/>
    </source>
</evidence>
<dbReference type="Proteomes" id="UP000593890">
    <property type="component" value="Chromosome"/>
</dbReference>
<dbReference type="GO" id="GO:0016987">
    <property type="term" value="F:sigma factor activity"/>
    <property type="evidence" value="ECO:0007669"/>
    <property type="project" value="UniProtKB-KW"/>
</dbReference>
<dbReference type="SUPFAM" id="SSF88946">
    <property type="entry name" value="Sigma2 domain of RNA polymerase sigma factors"/>
    <property type="match status" value="1"/>
</dbReference>
<feature type="domain" description="HTH cro/C1-type" evidence="8">
    <location>
        <begin position="196"/>
        <end position="217"/>
    </location>
</feature>